<sequence length="562" mass="61597">MSREDSDVFSLLDEPWIAAVGSHGEPLLVSIRQIFDGTHDIAELRGDSPAQDYAVLRVLLAIFWRAHSVSKPAGKTKFSMAEWFVKARADALEGAADIKVLSYLDGYANRFNLFDSDHPFMQVADLHTEKGSVSPINRIIPEAEDEFFTMRAGKPLEKLSFGEAARWLVYVHAYDYSGIKSGAVGDSRVKGGRGYPIGTGWTGMTGGTYLIGANLRETLALNTTEACLRTPNDKPVWEREPDTAAERNGGAIHIGGPADLATWQTRRVRLHRENNEVVAVLVSNGDRIPDAGLNAFGDPMTPYRYSKNQSKKDFVAFYPRPYDAGRTMWRSLEPLIAMESDAPYLRSTSSAGKGAQAPKRPEILDQLAYYWRTDVLPPSVAHVGMVTVEYGAQSSSVAASVTARTTLNLPVLENDAVRRAALNAADVTLNAAIALGQFGGNLLVAAGGTYEFQAEPMDSALAQLEPAFNRWVAGWSDSPEPKEYAIEWQKQVRSFMLSRGEAMLHAAGPRAMIGRPLLSSTTEKPQIVTAASYFSLFGRRLDNSLPLLSEDSKKKEMVNTND</sequence>
<accession>A0ABC8CIQ8</accession>
<dbReference type="Gene3D" id="1.10.132.100">
    <property type="match status" value="1"/>
</dbReference>
<name>A0ABC8CIQ8_CORST</name>
<dbReference type="NCBIfam" id="TIGR02547">
    <property type="entry name" value="casA_cse1"/>
    <property type="match status" value="1"/>
</dbReference>
<evidence type="ECO:0000313" key="1">
    <source>
        <dbReference type="EMBL" id="ATZ08426.1"/>
    </source>
</evidence>
<dbReference type="AlphaFoldDB" id="A0ABC8CIQ8"/>
<organism evidence="1 2">
    <name type="scientific">Corynebacterium striatum</name>
    <dbReference type="NCBI Taxonomy" id="43770"/>
    <lineage>
        <taxon>Bacteria</taxon>
        <taxon>Bacillati</taxon>
        <taxon>Actinomycetota</taxon>
        <taxon>Actinomycetes</taxon>
        <taxon>Mycobacteriales</taxon>
        <taxon>Corynebacteriaceae</taxon>
        <taxon>Corynebacterium</taxon>
    </lineage>
</organism>
<gene>
    <name evidence="1" type="primary">casA</name>
    <name evidence="1" type="ORF">A9D01_06265</name>
</gene>
<dbReference type="InterPro" id="IPR013381">
    <property type="entry name" value="CRISPR-assoc_prot_Cse1"/>
</dbReference>
<dbReference type="Pfam" id="PF09481">
    <property type="entry name" value="CRISPR_Cse1"/>
    <property type="match status" value="1"/>
</dbReference>
<dbReference type="Proteomes" id="UP000231994">
    <property type="component" value="Chromosome"/>
</dbReference>
<dbReference type="EMBL" id="CP024932">
    <property type="protein sequence ID" value="ATZ08426.1"/>
    <property type="molecule type" value="Genomic_DNA"/>
</dbReference>
<protein>
    <submittedName>
        <fullName evidence="1">Type I-E CRISPR-associated protein Cse1/CasA</fullName>
    </submittedName>
</protein>
<proteinExistence type="predicted"/>
<reference evidence="1 2" key="1">
    <citation type="submission" date="2017-11" db="EMBL/GenBank/DDBJ databases">
        <title>Whole genome sequencing of cultured pathogen.</title>
        <authorList>
            <person name="Hoffmann M."/>
            <person name="Sanchez M."/>
            <person name="Timme R."/>
            <person name="Nudel K."/>
            <person name="Bry L."/>
        </authorList>
    </citation>
    <scope>NUCLEOTIDE SEQUENCE [LARGE SCALE GENOMIC DNA]</scope>
    <source>
        <strain evidence="1 2">216</strain>
    </source>
</reference>
<dbReference type="GeneID" id="72412493"/>
<dbReference type="RefSeq" id="WP_049063133.1">
    <property type="nucleotide sequence ID" value="NZ_CP024932.1"/>
</dbReference>
<evidence type="ECO:0000313" key="2">
    <source>
        <dbReference type="Proteomes" id="UP000231994"/>
    </source>
</evidence>